<dbReference type="AlphaFoldDB" id="A0A0W8F2H7"/>
<accession>A0A0W8F2H7</accession>
<gene>
    <name evidence="2" type="ORF">ASZ90_015262</name>
</gene>
<name>A0A0W8F2H7_9ZZZZ</name>
<evidence type="ECO:0000256" key="1">
    <source>
        <dbReference type="SAM" id="MobiDB-lite"/>
    </source>
</evidence>
<feature type="compositionally biased region" description="Polar residues" evidence="1">
    <location>
        <begin position="419"/>
        <end position="428"/>
    </location>
</feature>
<reference evidence="2" key="1">
    <citation type="journal article" date="2015" name="Proc. Natl. Acad. Sci. U.S.A.">
        <title>Networks of energetic and metabolic interactions define dynamics in microbial communities.</title>
        <authorList>
            <person name="Embree M."/>
            <person name="Liu J.K."/>
            <person name="Al-Bassam M.M."/>
            <person name="Zengler K."/>
        </authorList>
    </citation>
    <scope>NUCLEOTIDE SEQUENCE</scope>
</reference>
<organism evidence="2">
    <name type="scientific">hydrocarbon metagenome</name>
    <dbReference type="NCBI Taxonomy" id="938273"/>
    <lineage>
        <taxon>unclassified sequences</taxon>
        <taxon>metagenomes</taxon>
        <taxon>ecological metagenomes</taxon>
    </lineage>
</organism>
<evidence type="ECO:0000313" key="2">
    <source>
        <dbReference type="EMBL" id="KUG15083.1"/>
    </source>
</evidence>
<protein>
    <submittedName>
        <fullName evidence="2">Putative atp /gtp binding protein</fullName>
    </submittedName>
</protein>
<dbReference type="SUPFAM" id="SSF52540">
    <property type="entry name" value="P-loop containing nucleoside triphosphate hydrolases"/>
    <property type="match status" value="1"/>
</dbReference>
<comment type="caution">
    <text evidence="2">The sequence shown here is derived from an EMBL/GenBank/DDBJ whole genome shotgun (WGS) entry which is preliminary data.</text>
</comment>
<sequence length="447" mass="50402">MVKIKQRERDAIIQSLSAGVVPKIGLEFIQVGRKDEINAILSDLGRISNNGAAIRFVVGRYGSGKSFFLNLCRLVALQKKFVVAQADITLDKRLHSSDGQARALYTDLVHNFATRSKPEGGALAAIVERWISDIDYRLRQESKSTEEIVTHFHHELKVLQDLVSGYDFASVLGKYYEGYSSGNDILMNSAIRWLSGEYSTKTEARQDLGVRTIISDENIYNYLKLWARFVRLAGYSGLLVNIDEMGVLSHRLNNAQARNNNYEKILTILNDCLQGNVRDIGFVFAGIDEFMYDRRRGLASYEALERRLIRDTIKVEGLKDFSSPVIHLDNLSIEDTVVLLRNIRNVFAYDDPQKYLIPDEGITGYLNHCARTLGSDFYLTPGDIVRSYVRLLSILEQNPGISWEAVIDNTKMEKPHDSTGASQKTVTKSVEKIGEEKSGDDLASFRI</sequence>
<dbReference type="Pfam" id="PF10923">
    <property type="entry name" value="BrxC_BrxD"/>
    <property type="match status" value="1"/>
</dbReference>
<dbReference type="EMBL" id="LNQE01001589">
    <property type="protein sequence ID" value="KUG15083.1"/>
    <property type="molecule type" value="Genomic_DNA"/>
</dbReference>
<proteinExistence type="predicted"/>
<feature type="compositionally biased region" description="Basic and acidic residues" evidence="1">
    <location>
        <begin position="429"/>
        <end position="440"/>
    </location>
</feature>
<feature type="region of interest" description="Disordered" evidence="1">
    <location>
        <begin position="412"/>
        <end position="447"/>
    </location>
</feature>
<dbReference type="InterPro" id="IPR027417">
    <property type="entry name" value="P-loop_NTPase"/>
</dbReference>
<dbReference type="InterPro" id="IPR021228">
    <property type="entry name" value="BrxD"/>
</dbReference>